<evidence type="ECO:0000313" key="3">
    <source>
        <dbReference type="Proteomes" id="UP000316621"/>
    </source>
</evidence>
<accession>A0A4Y7JHA5</accession>
<name>A0A4Y7JHA5_PAPSO</name>
<protein>
    <recommendedName>
        <fullName evidence="1">F-box associated beta-propeller type 3 domain-containing protein</fullName>
    </recommendedName>
</protein>
<dbReference type="PANTHER" id="PTHR31111">
    <property type="entry name" value="BNAA05G37150D PROTEIN-RELATED"/>
    <property type="match status" value="1"/>
</dbReference>
<dbReference type="Proteomes" id="UP000316621">
    <property type="component" value="Chromosome 5"/>
</dbReference>
<dbReference type="Gramene" id="RZC60137">
    <property type="protein sequence ID" value="RZC60137"/>
    <property type="gene ID" value="C5167_021899"/>
</dbReference>
<dbReference type="InterPro" id="IPR013187">
    <property type="entry name" value="F-box-assoc_dom_typ3"/>
</dbReference>
<dbReference type="PANTHER" id="PTHR31111:SF136">
    <property type="entry name" value="F-BOX ASSOCIATED DOMAIN-CONTAINING PROTEIN"/>
    <property type="match status" value="1"/>
</dbReference>
<dbReference type="EMBL" id="CM010719">
    <property type="protein sequence ID" value="RZC60137.1"/>
    <property type="molecule type" value="Genomic_DNA"/>
</dbReference>
<reference evidence="2 3" key="1">
    <citation type="journal article" date="2018" name="Science">
        <title>The opium poppy genome and morphinan production.</title>
        <authorList>
            <person name="Guo L."/>
            <person name="Winzer T."/>
            <person name="Yang X."/>
            <person name="Li Y."/>
            <person name="Ning Z."/>
            <person name="He Z."/>
            <person name="Teodor R."/>
            <person name="Lu Y."/>
            <person name="Bowser T.A."/>
            <person name="Graham I.A."/>
            <person name="Ye K."/>
        </authorList>
    </citation>
    <scope>NUCLEOTIDE SEQUENCE [LARGE SCALE GENOMIC DNA]</scope>
    <source>
        <strain evidence="3">cv. HN1</strain>
        <tissue evidence="2">Leaves</tissue>
    </source>
</reference>
<keyword evidence="3" id="KW-1185">Reference proteome</keyword>
<gene>
    <name evidence="2" type="ORF">C5167_021899</name>
</gene>
<sequence>MIKQLNENPQEEILVIDKDGDYATHKVTYGRGPWDYFGYDPAAKEHKVITIWTKEVSNWRGFSPCGTVCEVMTVDGRQRNNNLLWRRLDDELSLPPTISPLYFSSSLYANGCIYWLTRATPDKEPLVVEFNVGSEKFRVISIPNYIIEEIRDPYDSRLIQIGGRLAVLAFKLRWDTDVSHPSSNNNTSMKMCVLYDDGDDVQHKKLTDISNATTSISSAGTQVNNNFLLALMGMNSEEGMQ</sequence>
<dbReference type="NCBIfam" id="TIGR01640">
    <property type="entry name" value="F_box_assoc_1"/>
    <property type="match status" value="1"/>
</dbReference>
<dbReference type="InterPro" id="IPR017451">
    <property type="entry name" value="F-box-assoc_interact_dom"/>
</dbReference>
<evidence type="ECO:0000313" key="2">
    <source>
        <dbReference type="EMBL" id="RZC60137.1"/>
    </source>
</evidence>
<evidence type="ECO:0000259" key="1">
    <source>
        <dbReference type="Pfam" id="PF08268"/>
    </source>
</evidence>
<proteinExistence type="predicted"/>
<dbReference type="AlphaFoldDB" id="A0A4Y7JHA5"/>
<feature type="domain" description="F-box associated beta-propeller type 3" evidence="1">
    <location>
        <begin position="36"/>
        <end position="200"/>
    </location>
</feature>
<organism evidence="2 3">
    <name type="scientific">Papaver somniferum</name>
    <name type="common">Opium poppy</name>
    <dbReference type="NCBI Taxonomy" id="3469"/>
    <lineage>
        <taxon>Eukaryota</taxon>
        <taxon>Viridiplantae</taxon>
        <taxon>Streptophyta</taxon>
        <taxon>Embryophyta</taxon>
        <taxon>Tracheophyta</taxon>
        <taxon>Spermatophyta</taxon>
        <taxon>Magnoliopsida</taxon>
        <taxon>Ranunculales</taxon>
        <taxon>Papaveraceae</taxon>
        <taxon>Papaveroideae</taxon>
        <taxon>Papaver</taxon>
    </lineage>
</organism>
<dbReference type="Pfam" id="PF08268">
    <property type="entry name" value="FBA_3"/>
    <property type="match status" value="1"/>
</dbReference>